<dbReference type="InterPro" id="IPR036900">
    <property type="entry name" value="A-D-PHexomutase_C_sf"/>
</dbReference>
<dbReference type="InterPro" id="IPR005843">
    <property type="entry name" value="A-D-PHexomutase_C"/>
</dbReference>
<evidence type="ECO:0000259" key="1">
    <source>
        <dbReference type="Pfam" id="PF00408"/>
    </source>
</evidence>
<gene>
    <name evidence="2" type="ORF">FAZ78_23090</name>
</gene>
<protein>
    <submittedName>
        <fullName evidence="2">Phosphomannomutase</fullName>
    </submittedName>
</protein>
<evidence type="ECO:0000313" key="3">
    <source>
        <dbReference type="Proteomes" id="UP000306340"/>
    </source>
</evidence>
<organism evidence="2 3">
    <name type="scientific">Cereibacter changlensis</name>
    <dbReference type="NCBI Taxonomy" id="402884"/>
    <lineage>
        <taxon>Bacteria</taxon>
        <taxon>Pseudomonadati</taxon>
        <taxon>Pseudomonadota</taxon>
        <taxon>Alphaproteobacteria</taxon>
        <taxon>Rhodobacterales</taxon>
        <taxon>Paracoccaceae</taxon>
        <taxon>Cereibacter</taxon>
    </lineage>
</organism>
<dbReference type="GO" id="GO:0016868">
    <property type="term" value="F:intramolecular phosphotransferase activity"/>
    <property type="evidence" value="ECO:0007669"/>
    <property type="project" value="InterPro"/>
</dbReference>
<dbReference type="Gene3D" id="3.30.310.50">
    <property type="entry name" value="Alpha-D-phosphohexomutase, C-terminal domain"/>
    <property type="match status" value="1"/>
</dbReference>
<feature type="non-terminal residue" evidence="2">
    <location>
        <position position="1"/>
    </location>
</feature>
<dbReference type="Proteomes" id="UP000306340">
    <property type="component" value="Unassembled WGS sequence"/>
</dbReference>
<reference evidence="2 3" key="1">
    <citation type="submission" date="2019-04" db="EMBL/GenBank/DDBJ databases">
        <title>Crypto-aerobic microbial life in anoxic (sulfidic) marine sediments.</title>
        <authorList>
            <person name="Bhattacharya S."/>
            <person name="Roy C."/>
            <person name="Mondal N."/>
            <person name="Sarkar J."/>
            <person name="Mandal S."/>
            <person name="Rameez M.J."/>
            <person name="Ghosh W."/>
        </authorList>
    </citation>
    <scope>NUCLEOTIDE SEQUENCE [LARGE SCALE GENOMIC DNA]</scope>
    <source>
        <strain evidence="2 3">SBBC</strain>
    </source>
</reference>
<evidence type="ECO:0000313" key="2">
    <source>
        <dbReference type="EMBL" id="TKA94294.1"/>
    </source>
</evidence>
<feature type="domain" description="Alpha-D-phosphohexomutase C-terminal" evidence="1">
    <location>
        <begin position="33"/>
        <end position="88"/>
    </location>
</feature>
<dbReference type="Pfam" id="PF00408">
    <property type="entry name" value="PGM_PMM_IV"/>
    <property type="match status" value="1"/>
</dbReference>
<dbReference type="AlphaFoldDB" id="A0A4U0YW82"/>
<comment type="caution">
    <text evidence="2">The sequence shown here is derived from an EMBL/GenBank/DDBJ whole genome shotgun (WGS) entry which is preliminary data.</text>
</comment>
<sequence>ARFTASDRLQEVPVEASSELVARLIADAAAQEAFLARLGGRAVAEDRTDGLRLRLDTGAIVHLRPSGNAPELRFYAEAASPEAAEALLATGLKLLSEML</sequence>
<proteinExistence type="predicted"/>
<accession>A0A4U0YW82</accession>
<name>A0A4U0YW82_9RHOB</name>
<dbReference type="SUPFAM" id="SSF55957">
    <property type="entry name" value="Phosphoglucomutase, C-terminal domain"/>
    <property type="match status" value="1"/>
</dbReference>
<dbReference type="EMBL" id="SWAU01000392">
    <property type="protein sequence ID" value="TKA94294.1"/>
    <property type="molecule type" value="Genomic_DNA"/>
</dbReference>